<dbReference type="InterPro" id="IPR038076">
    <property type="entry name" value="MgtE_N_sf"/>
</dbReference>
<dbReference type="Proteomes" id="UP000198324">
    <property type="component" value="Unassembled WGS sequence"/>
</dbReference>
<dbReference type="GO" id="GO:0015095">
    <property type="term" value="F:magnesium ion transmembrane transporter activity"/>
    <property type="evidence" value="ECO:0007669"/>
    <property type="project" value="InterPro"/>
</dbReference>
<organism evidence="3 4">
    <name type="scientific">Humidesulfovibrio mexicanus</name>
    <dbReference type="NCBI Taxonomy" id="147047"/>
    <lineage>
        <taxon>Bacteria</taxon>
        <taxon>Pseudomonadati</taxon>
        <taxon>Thermodesulfobacteriota</taxon>
        <taxon>Desulfovibrionia</taxon>
        <taxon>Desulfovibrionales</taxon>
        <taxon>Desulfovibrionaceae</taxon>
        <taxon>Humidesulfovibrio</taxon>
    </lineage>
</organism>
<dbReference type="EMBL" id="FZOC01000001">
    <property type="protein sequence ID" value="SNR66061.1"/>
    <property type="molecule type" value="Genomic_DNA"/>
</dbReference>
<dbReference type="AlphaFoldDB" id="A0A238Y5I5"/>
<evidence type="ECO:0000259" key="2">
    <source>
        <dbReference type="PROSITE" id="PS51371"/>
    </source>
</evidence>
<reference evidence="3 4" key="1">
    <citation type="submission" date="2017-06" db="EMBL/GenBank/DDBJ databases">
        <authorList>
            <person name="Kim H.J."/>
            <person name="Triplett B.A."/>
        </authorList>
    </citation>
    <scope>NUCLEOTIDE SEQUENCE [LARGE SCALE GENOMIC DNA]</scope>
    <source>
        <strain evidence="3 4">DSM 13116</strain>
    </source>
</reference>
<proteinExistence type="predicted"/>
<sequence length="425" mass="47036">MSQHAKDLFLSAVLDRPVISRSGREVGRLHDVAMSPGDPLPVVHHVLVRHGRGTRRVAFADLSMFNDVVVSLTGEPENLPDLPESQDEVLMRRDILDKQIVDVDGARVVRVNDLKLAMERGGVCLAAVDVGFRGILRRLGYLRAWDFLGGVLKRRLAPKEIDWLLVQPLETNLSRLTLTVTRDKLSDLHPADLANILAQLPHSNVGAVLSSLDAEAAGEAMGEMEPEDSSRLLSQMESAHAADVLEEMPPDEAADVLAELPDDKAQELLAQMDPEDAEKVQELLEHEDDTAGGLMNNEFLFVTPDAAVDDALRQVRLLGAETDSIYYMYVLDPEERPLGVVSLKRLLLAEGDDPVTEVMSRNPKTVRVDSPLEDVLELVVQYKLAAVPVLDEDGKMAGIVTADDIMEHFLPFALRWKQYKATRNF</sequence>
<dbReference type="InterPro" id="IPR006669">
    <property type="entry name" value="MgtE_transporter"/>
</dbReference>
<dbReference type="Gene3D" id="1.25.60.10">
    <property type="entry name" value="MgtE N-terminal domain-like"/>
    <property type="match status" value="1"/>
</dbReference>
<keyword evidence="1" id="KW-0129">CBS domain</keyword>
<dbReference type="GO" id="GO:0016020">
    <property type="term" value="C:membrane"/>
    <property type="evidence" value="ECO:0007669"/>
    <property type="project" value="InterPro"/>
</dbReference>
<name>A0A238Y5I5_9BACT</name>
<dbReference type="SUPFAM" id="SSF54631">
    <property type="entry name" value="CBS-domain pair"/>
    <property type="match status" value="1"/>
</dbReference>
<dbReference type="SUPFAM" id="SSF158791">
    <property type="entry name" value="MgtE N-terminal domain-like"/>
    <property type="match status" value="1"/>
</dbReference>
<dbReference type="RefSeq" id="WP_089271695.1">
    <property type="nucleotide sequence ID" value="NZ_FZOC01000001.1"/>
</dbReference>
<accession>A0A238Y5I5</accession>
<dbReference type="Gene3D" id="3.10.580.10">
    <property type="entry name" value="CBS-domain"/>
    <property type="match status" value="1"/>
</dbReference>
<dbReference type="CDD" id="cd04606">
    <property type="entry name" value="CBS_pair_Mg_transporter"/>
    <property type="match status" value="1"/>
</dbReference>
<dbReference type="PANTHER" id="PTHR43773:SF1">
    <property type="entry name" value="MAGNESIUM TRANSPORTER MGTE"/>
    <property type="match status" value="1"/>
</dbReference>
<dbReference type="SMART" id="SM00924">
    <property type="entry name" value="MgtE_N"/>
    <property type="match status" value="1"/>
</dbReference>
<feature type="domain" description="CBS" evidence="2">
    <location>
        <begin position="295"/>
        <end position="357"/>
    </location>
</feature>
<dbReference type="PANTHER" id="PTHR43773">
    <property type="entry name" value="MAGNESIUM TRANSPORTER MGTE"/>
    <property type="match status" value="1"/>
</dbReference>
<dbReference type="PROSITE" id="PS51371">
    <property type="entry name" value="CBS"/>
    <property type="match status" value="2"/>
</dbReference>
<keyword evidence="4" id="KW-1185">Reference proteome</keyword>
<dbReference type="InterPro" id="IPR006668">
    <property type="entry name" value="Mg_transptr_MgtE_intracell_dom"/>
</dbReference>
<feature type="domain" description="CBS" evidence="2">
    <location>
        <begin position="359"/>
        <end position="418"/>
    </location>
</feature>
<gene>
    <name evidence="3" type="ORF">SAMN04488503_0682</name>
</gene>
<dbReference type="Pfam" id="PF00571">
    <property type="entry name" value="CBS"/>
    <property type="match status" value="2"/>
</dbReference>
<dbReference type="Pfam" id="PF03448">
    <property type="entry name" value="MgtE_N"/>
    <property type="match status" value="1"/>
</dbReference>
<evidence type="ECO:0000313" key="3">
    <source>
        <dbReference type="EMBL" id="SNR66061.1"/>
    </source>
</evidence>
<dbReference type="SMART" id="SM00116">
    <property type="entry name" value="CBS"/>
    <property type="match status" value="2"/>
</dbReference>
<dbReference type="InterPro" id="IPR000644">
    <property type="entry name" value="CBS_dom"/>
</dbReference>
<dbReference type="OrthoDB" id="9790355at2"/>
<evidence type="ECO:0000313" key="4">
    <source>
        <dbReference type="Proteomes" id="UP000198324"/>
    </source>
</evidence>
<dbReference type="InterPro" id="IPR046342">
    <property type="entry name" value="CBS_dom_sf"/>
</dbReference>
<evidence type="ECO:0000256" key="1">
    <source>
        <dbReference type="PROSITE-ProRule" id="PRU00703"/>
    </source>
</evidence>
<protein>
    <submittedName>
        <fullName evidence="3">CBS domain-containing protein</fullName>
    </submittedName>
</protein>